<dbReference type="AlphaFoldDB" id="A0A6M6DYD3"/>
<gene>
    <name evidence="1" type="ORF">FDZ14_27915</name>
</gene>
<protein>
    <submittedName>
        <fullName evidence="1">Uncharacterized protein</fullName>
    </submittedName>
</protein>
<reference evidence="1 2" key="1">
    <citation type="submission" date="2019-10" db="EMBL/GenBank/DDBJ databases">
        <title>Complete genome sequences for adaption low water activity.</title>
        <authorList>
            <person name="Zhao L."/>
            <person name="Zhong J."/>
        </authorList>
    </citation>
    <scope>NUCLEOTIDE SEQUENCE [LARGE SCALE GENOMIC DNA]</scope>
    <source>
        <strain evidence="1 2">FDU301</strain>
        <plasmid evidence="2">pfdu301a</plasmid>
    </source>
</reference>
<dbReference type="RefSeq" id="WP_171777913.1">
    <property type="nucleotide sequence ID" value="NZ_CP045273.1"/>
</dbReference>
<accession>A0A6M6DYD3</accession>
<sequence length="237" mass="27431">MKIEEILVRVQLEEDIYYQEVNEKIAKLSQLALHKSEKMKKSHYDRTAKLYTFSALLPTERDGFYKSGKEYFFKVRTLLKEVKKLFLYSNEGLSIGSMVITGTELRRTEIDSIDKIIVKSGVLYNISKKDYLTRDNGSITYADALHRNILKKEKTYKLGLNEIESVEGFEGRPNFIKDIIFREKKSQILYKGVRLVAEKFTLIVKQDEVSQWLAYVAIMTGLGQKNSSMGAGFVDFY</sequence>
<proteinExistence type="predicted"/>
<dbReference type="EMBL" id="CP045273">
    <property type="protein sequence ID" value="QJX79931.1"/>
    <property type="molecule type" value="Genomic_DNA"/>
</dbReference>
<dbReference type="Proteomes" id="UP000501076">
    <property type="component" value="Plasmid pFDU301A"/>
</dbReference>
<name>A0A6M6DYD3_PRIMG</name>
<evidence type="ECO:0000313" key="2">
    <source>
        <dbReference type="Proteomes" id="UP000501076"/>
    </source>
</evidence>
<organism evidence="1 2">
    <name type="scientific">Priestia megaterium</name>
    <name type="common">Bacillus megaterium</name>
    <dbReference type="NCBI Taxonomy" id="1404"/>
    <lineage>
        <taxon>Bacteria</taxon>
        <taxon>Bacillati</taxon>
        <taxon>Bacillota</taxon>
        <taxon>Bacilli</taxon>
        <taxon>Bacillales</taxon>
        <taxon>Bacillaceae</taxon>
        <taxon>Priestia</taxon>
    </lineage>
</organism>
<dbReference type="Gene3D" id="3.30.70.1900">
    <property type="match status" value="1"/>
</dbReference>
<evidence type="ECO:0000313" key="1">
    <source>
        <dbReference type="EMBL" id="QJX79931.1"/>
    </source>
</evidence>
<geneLocation type="plasmid" evidence="2">
    <name>pfdu301a</name>
</geneLocation>
<keyword evidence="1" id="KW-0614">Plasmid</keyword>